<dbReference type="AlphaFoldDB" id="A0A134AL85"/>
<evidence type="ECO:0000256" key="4">
    <source>
        <dbReference type="ARBA" id="ARBA00022475"/>
    </source>
</evidence>
<protein>
    <recommendedName>
        <fullName evidence="13">Zinc transporter ZupT</fullName>
    </recommendedName>
</protein>
<evidence type="ECO:0000256" key="11">
    <source>
        <dbReference type="ARBA" id="ARBA00023065"/>
    </source>
</evidence>
<keyword evidence="7 13" id="KW-0862">Zinc</keyword>
<keyword evidence="6" id="KW-0479">Metal-binding</keyword>
<gene>
    <name evidence="13" type="primary">zupT</name>
    <name evidence="14" type="ORF">HMPREF1863_00168</name>
</gene>
<evidence type="ECO:0000256" key="9">
    <source>
        <dbReference type="ARBA" id="ARBA00022989"/>
    </source>
</evidence>
<proteinExistence type="inferred from homology"/>
<feature type="transmembrane region" description="Helical" evidence="13">
    <location>
        <begin position="183"/>
        <end position="205"/>
    </location>
</feature>
<dbReference type="GO" id="GO:0005385">
    <property type="term" value="F:zinc ion transmembrane transporter activity"/>
    <property type="evidence" value="ECO:0007669"/>
    <property type="project" value="UniProtKB-UniRule"/>
</dbReference>
<feature type="transmembrane region" description="Helical" evidence="13">
    <location>
        <begin position="7"/>
        <end position="29"/>
    </location>
</feature>
<dbReference type="Pfam" id="PF02535">
    <property type="entry name" value="Zip"/>
    <property type="match status" value="1"/>
</dbReference>
<feature type="transmembrane region" description="Helical" evidence="13">
    <location>
        <begin position="149"/>
        <end position="176"/>
    </location>
</feature>
<dbReference type="GO" id="GO:0046872">
    <property type="term" value="F:metal ion binding"/>
    <property type="evidence" value="ECO:0007669"/>
    <property type="project" value="UniProtKB-KW"/>
</dbReference>
<feature type="transmembrane region" description="Helical" evidence="13">
    <location>
        <begin position="72"/>
        <end position="94"/>
    </location>
</feature>
<dbReference type="STRING" id="755172.HMPREF1863_00168"/>
<keyword evidence="9 13" id="KW-1133">Transmembrane helix</keyword>
<dbReference type="HAMAP" id="MF_00548">
    <property type="entry name" value="ZupT"/>
    <property type="match status" value="1"/>
</dbReference>
<keyword evidence="5 13" id="KW-0812">Transmembrane</keyword>
<dbReference type="NCBIfam" id="NF003243">
    <property type="entry name" value="PRK04201.1"/>
    <property type="match status" value="1"/>
</dbReference>
<evidence type="ECO:0000256" key="5">
    <source>
        <dbReference type="ARBA" id="ARBA00022692"/>
    </source>
</evidence>
<reference evidence="15" key="1">
    <citation type="submission" date="2016-01" db="EMBL/GenBank/DDBJ databases">
        <authorList>
            <person name="Mitreva M."/>
            <person name="Pepin K.H."/>
            <person name="Mihindukulasuriya K.A."/>
            <person name="Fulton R."/>
            <person name="Fronick C."/>
            <person name="O'Laughlin M."/>
            <person name="Miner T."/>
            <person name="Herter B."/>
            <person name="Rosa B.A."/>
            <person name="Cordes M."/>
            <person name="Tomlinson C."/>
            <person name="Wollam A."/>
            <person name="Palsikar V.B."/>
            <person name="Mardis E.R."/>
            <person name="Wilson R.K."/>
        </authorList>
    </citation>
    <scope>NUCLEOTIDE SEQUENCE [LARGE SCALE GENOMIC DNA]</scope>
    <source>
        <strain evidence="15">DNF00729</strain>
    </source>
</reference>
<dbReference type="PATRIC" id="fig|755172.3.peg.161"/>
<evidence type="ECO:0000256" key="7">
    <source>
        <dbReference type="ARBA" id="ARBA00022833"/>
    </source>
</evidence>
<dbReference type="EMBL" id="LSDG01000002">
    <property type="protein sequence ID" value="KXB68455.1"/>
    <property type="molecule type" value="Genomic_DNA"/>
</dbReference>
<feature type="transmembrane region" description="Helical" evidence="13">
    <location>
        <begin position="211"/>
        <end position="233"/>
    </location>
</feature>
<feature type="binding site" description="M2 metal binding site" evidence="13">
    <location>
        <position position="194"/>
    </location>
    <ligand>
        <name>Fe(2+)</name>
        <dbReference type="ChEBI" id="CHEBI:29033"/>
    </ligand>
</feature>
<feature type="binding site" description="M1 metal binding site" evidence="13">
    <location>
        <position position="165"/>
    </location>
    <ligand>
        <name>Zn(2+)</name>
        <dbReference type="ChEBI" id="CHEBI:29105"/>
    </ligand>
</feature>
<evidence type="ECO:0000256" key="12">
    <source>
        <dbReference type="ARBA" id="ARBA00023136"/>
    </source>
</evidence>
<feature type="binding site" description="M2 metal binding site" evidence="13">
    <location>
        <position position="136"/>
    </location>
    <ligand>
        <name>Fe(2+)</name>
        <dbReference type="ChEBI" id="CHEBI:29033"/>
    </ligand>
</feature>
<keyword evidence="12 13" id="KW-0472">Membrane</keyword>
<comment type="caution">
    <text evidence="14">The sequence shown here is derived from an EMBL/GenBank/DDBJ whole genome shotgun (WGS) entry which is preliminary data.</text>
</comment>
<comment type="similarity">
    <text evidence="2 13">Belongs to the ZIP transporter (TC 2.A.5) family. ZupT subfamily.</text>
</comment>
<keyword evidence="10" id="KW-0408">Iron</keyword>
<evidence type="ECO:0000256" key="6">
    <source>
        <dbReference type="ARBA" id="ARBA00022723"/>
    </source>
</evidence>
<evidence type="ECO:0000256" key="13">
    <source>
        <dbReference type="HAMAP-Rule" id="MF_00548"/>
    </source>
</evidence>
<evidence type="ECO:0000256" key="2">
    <source>
        <dbReference type="ARBA" id="ARBA00009703"/>
    </source>
</evidence>
<keyword evidence="11 13" id="KW-0406">Ion transport</keyword>
<evidence type="ECO:0000313" key="15">
    <source>
        <dbReference type="Proteomes" id="UP000070442"/>
    </source>
</evidence>
<name>A0A134AL85_9FIRM</name>
<comment type="catalytic activity">
    <reaction evidence="13">
        <text>Zn(2+)(in) = Zn(2+)(out)</text>
        <dbReference type="Rhea" id="RHEA:29351"/>
        <dbReference type="ChEBI" id="CHEBI:29105"/>
    </reaction>
</comment>
<keyword evidence="8 13" id="KW-0864">Zinc transport</keyword>
<evidence type="ECO:0000256" key="8">
    <source>
        <dbReference type="ARBA" id="ARBA00022906"/>
    </source>
</evidence>
<feature type="binding site" description="M2 metal binding site" evidence="13">
    <location>
        <position position="133"/>
    </location>
    <ligand>
        <name>Fe(2+)</name>
        <dbReference type="ChEBI" id="CHEBI:29033"/>
    </ligand>
</feature>
<sequence length="264" mass="27740">MSNVGVAFLNTALAGLATMLGAVIVFFTGSDNKKFLSSALGFSAGVMIYISFMEMMPMATEYFQKTMGERAAGLATLGAFFGSMAVFGLISHLVPEADEPHDLKSGEEMEAAGREKALEKVGIKSAIAIGVHNFPEGMVTFMTTLLDPAVGVSIAIAIAMHNIPEGIGVAAPIYFATGGKKKALWLTFLSGVSEPLGAILAYLVLRPFLTTTLFGIVFAAISGIMVLISFDELLPASRAYGETHLSLVGVIFGMLVMGVSLIIL</sequence>
<feature type="binding site" description="M2 metal binding site" evidence="13">
    <location>
        <position position="162"/>
    </location>
    <ligand>
        <name>Fe(2+)</name>
        <dbReference type="ChEBI" id="CHEBI:29033"/>
    </ligand>
</feature>
<dbReference type="PANTHER" id="PTHR11040">
    <property type="entry name" value="ZINC/IRON TRANSPORTER"/>
    <property type="match status" value="1"/>
</dbReference>
<keyword evidence="4 13" id="KW-1003">Cell membrane</keyword>
<evidence type="ECO:0000256" key="1">
    <source>
        <dbReference type="ARBA" id="ARBA00004651"/>
    </source>
</evidence>
<keyword evidence="3 13" id="KW-0813">Transport</keyword>
<evidence type="ECO:0000256" key="3">
    <source>
        <dbReference type="ARBA" id="ARBA00022448"/>
    </source>
</evidence>
<dbReference type="InterPro" id="IPR003689">
    <property type="entry name" value="ZIP"/>
</dbReference>
<dbReference type="RefSeq" id="WP_068366291.1">
    <property type="nucleotide sequence ID" value="NZ_CAIJCT010000006.1"/>
</dbReference>
<comment type="function">
    <text evidence="13">Mediates zinc uptake. May also transport other divalent cations.</text>
</comment>
<dbReference type="InterPro" id="IPR023498">
    <property type="entry name" value="Zn_transptr_ZupT"/>
</dbReference>
<feature type="transmembrane region" description="Helical" evidence="13">
    <location>
        <begin position="35"/>
        <end position="52"/>
    </location>
</feature>
<feature type="transmembrane region" description="Helical" evidence="13">
    <location>
        <begin position="245"/>
        <end position="263"/>
    </location>
</feature>
<feature type="binding site" description="M2 metal binding site" evidence="13">
    <location>
        <position position="165"/>
    </location>
    <ligand>
        <name>Fe(2+)</name>
        <dbReference type="ChEBI" id="CHEBI:29033"/>
    </ligand>
</feature>
<dbReference type="GO" id="GO:0005886">
    <property type="term" value="C:plasma membrane"/>
    <property type="evidence" value="ECO:0007669"/>
    <property type="project" value="UniProtKB-SubCell"/>
</dbReference>
<feature type="binding site" description="M1 metal binding site" evidence="13">
    <location>
        <position position="136"/>
    </location>
    <ligand>
        <name>Zn(2+)</name>
        <dbReference type="ChEBI" id="CHEBI:29105"/>
    </ligand>
</feature>
<dbReference type="Proteomes" id="UP000070442">
    <property type="component" value="Unassembled WGS sequence"/>
</dbReference>
<dbReference type="PANTHER" id="PTHR11040:SF205">
    <property type="entry name" value="ZINC TRANSPORTER ZUPT"/>
    <property type="match status" value="1"/>
</dbReference>
<dbReference type="OrthoDB" id="9787346at2"/>
<accession>A0A134AL85</accession>
<keyword evidence="15" id="KW-1185">Reference proteome</keyword>
<evidence type="ECO:0000313" key="14">
    <source>
        <dbReference type="EMBL" id="KXB68455.1"/>
    </source>
</evidence>
<comment type="subcellular location">
    <subcellularLocation>
        <location evidence="1 13">Cell membrane</location>
        <topology evidence="1 13">Multi-pass membrane protein</topology>
    </subcellularLocation>
</comment>
<evidence type="ECO:0000256" key="10">
    <source>
        <dbReference type="ARBA" id="ARBA00023004"/>
    </source>
</evidence>
<organism evidence="14 15">
    <name type="scientific">Aedoeadaptatus coxii</name>
    <dbReference type="NCBI Taxonomy" id="755172"/>
    <lineage>
        <taxon>Bacteria</taxon>
        <taxon>Bacillati</taxon>
        <taxon>Bacillota</taxon>
        <taxon>Tissierellia</taxon>
        <taxon>Tissierellales</taxon>
        <taxon>Peptoniphilaceae</taxon>
        <taxon>Aedoeadaptatus</taxon>
    </lineage>
</organism>
<feature type="binding site" description="M1 metal binding site" evidence="13">
    <location>
        <position position="161"/>
    </location>
    <ligand>
        <name>Zn(2+)</name>
        <dbReference type="ChEBI" id="CHEBI:29105"/>
    </ligand>
</feature>